<evidence type="ECO:0000313" key="11">
    <source>
        <dbReference type="EMBL" id="CAK7909177.1"/>
    </source>
</evidence>
<keyword evidence="9" id="KW-0963">Cytoplasm</keyword>
<evidence type="ECO:0000256" key="5">
    <source>
        <dbReference type="ARBA" id="ARBA00022679"/>
    </source>
</evidence>
<keyword evidence="5 9" id="KW-0808">Transferase</keyword>
<keyword evidence="7 9" id="KW-0012">Acyltransferase</keyword>
<comment type="subcellular location">
    <subcellularLocation>
        <location evidence="9">Cytoplasm</location>
    </subcellularLocation>
    <subcellularLocation>
        <location evidence="1 9">Nucleus</location>
    </subcellularLocation>
</comment>
<dbReference type="InterPro" id="IPR017380">
    <property type="entry name" value="Hist_AcTrfase_B-typ_cat-su"/>
</dbReference>
<comment type="catalytic activity">
    <reaction evidence="8 9">
        <text>L-lysyl-[protein] + acetyl-CoA = N(6)-acetyl-L-lysyl-[protein] + CoA + H(+)</text>
        <dbReference type="Rhea" id="RHEA:45948"/>
        <dbReference type="Rhea" id="RHEA-COMP:9752"/>
        <dbReference type="Rhea" id="RHEA-COMP:10731"/>
        <dbReference type="ChEBI" id="CHEBI:15378"/>
        <dbReference type="ChEBI" id="CHEBI:29969"/>
        <dbReference type="ChEBI" id="CHEBI:57287"/>
        <dbReference type="ChEBI" id="CHEBI:57288"/>
        <dbReference type="ChEBI" id="CHEBI:61930"/>
        <dbReference type="EC" id="2.3.1.48"/>
    </reaction>
</comment>
<evidence type="ECO:0000313" key="12">
    <source>
        <dbReference type="Proteomes" id="UP001497600"/>
    </source>
</evidence>
<evidence type="ECO:0000256" key="2">
    <source>
        <dbReference type="ARBA" id="ARBA00010543"/>
    </source>
</evidence>
<reference evidence="11 12" key="1">
    <citation type="submission" date="2024-01" db="EMBL/GenBank/DDBJ databases">
        <authorList>
            <consortium name="Genoscope - CEA"/>
            <person name="William W."/>
        </authorList>
    </citation>
    <scope>NUCLEOTIDE SEQUENCE [LARGE SCALE GENOMIC DNA]</scope>
    <source>
        <strain evidence="11 12">29B2s-10</strain>
    </source>
</reference>
<keyword evidence="12" id="KW-1185">Reference proteome</keyword>
<dbReference type="InterPro" id="IPR016181">
    <property type="entry name" value="Acyl_CoA_acyltransferase"/>
</dbReference>
<dbReference type="EMBL" id="OZ004257">
    <property type="protein sequence ID" value="CAK7909177.1"/>
    <property type="molecule type" value="Genomic_DNA"/>
</dbReference>
<evidence type="ECO:0000256" key="1">
    <source>
        <dbReference type="ARBA" id="ARBA00004123"/>
    </source>
</evidence>
<gene>
    <name evidence="11" type="primary">HAT1</name>
    <name evidence="11" type="ORF">CAAN4_E13564</name>
</gene>
<evidence type="ECO:0000256" key="8">
    <source>
        <dbReference type="ARBA" id="ARBA00048017"/>
    </source>
</evidence>
<evidence type="ECO:0000256" key="3">
    <source>
        <dbReference type="ARBA" id="ARBA00013184"/>
    </source>
</evidence>
<protein>
    <recommendedName>
        <fullName evidence="4 9">Histone acetyltransferase type B catalytic subunit</fullName>
        <ecNumber evidence="3 9">2.3.1.48</ecNumber>
    </recommendedName>
</protein>
<dbReference type="PIRSF" id="PIRSF038084">
    <property type="entry name" value="HAT-B_cat"/>
    <property type="match status" value="1"/>
</dbReference>
<comment type="function">
    <text evidence="9">Catalytic component of the histone acetylase B (HAT-B) complex. Has intrinsic substrate specificity that modifies lysine in recognition sequence GXGKXG. Involved in DNA double-strand break repair.</text>
</comment>
<keyword evidence="6 9" id="KW-0539">Nucleus</keyword>
<accession>A0ABP0EDH0</accession>
<sequence>MANPLASLQPELWTASSNDALQIYVTENGAATSFKPNFTYPIFGDSETVFGYKDLVIFLCFDHCTFLPFLNVKYSEKLDDEDIVDPKSKLMEFLPDSTVFKDEGLWLEKTEEESQKFKIPGELVEGSEFTKEGEDYAVYKINLQSLEGEELHKRLQILVLLFIEAGSYIDSKDKLWDVHVLYKVTDRDTPSVAGFVTAYNYWKYPGCAKFDKGEEEVRMKISQFIILPNYQGLGLGGSLYNILYNHWRKEDRVVEIVIEDPNEQFDDLRDRCDLQTVHRELPGSLKISDITPEWYNKTRAQFKFEKRQFSRLLEMLLLHDGSNGKKNIRLFVKKRLYEKNKETLESLDQPTRLDKLQTAFESLEQDYRRILKPVKFKRSGDSVESSNKKQK</sequence>
<dbReference type="Gene3D" id="3.90.360.10">
    <property type="entry name" value="Histone acetyl transferase 1 (HAT1), N-terminal domain"/>
    <property type="match status" value="1"/>
</dbReference>
<proteinExistence type="inferred from homology"/>
<dbReference type="Pfam" id="PF10394">
    <property type="entry name" value="Hat1_N"/>
    <property type="match status" value="1"/>
</dbReference>
<dbReference type="Gene3D" id="1.10.10.390">
    <property type="match status" value="1"/>
</dbReference>
<comment type="similarity">
    <text evidence="2 9">Belongs to the HAT1 family.</text>
</comment>
<evidence type="ECO:0000256" key="9">
    <source>
        <dbReference type="PIRNR" id="PIRNR038084"/>
    </source>
</evidence>
<dbReference type="InterPro" id="IPR013523">
    <property type="entry name" value="Hist_AcTrfase_HAT1_C"/>
</dbReference>
<dbReference type="Proteomes" id="UP001497600">
    <property type="component" value="Chromosome E"/>
</dbReference>
<evidence type="ECO:0000256" key="4">
    <source>
        <dbReference type="ARBA" id="ARBA00021268"/>
    </source>
</evidence>
<comment type="subunit">
    <text evidence="9">Component of the HAT-B complex composed of at least HAT1 and HAT2. The HAT-B complex binds to histone H4 tail.</text>
</comment>
<feature type="domain" description="Histone acetyl transferase HAT1 N-terminal" evidence="10">
    <location>
        <begin position="13"/>
        <end position="164"/>
    </location>
</feature>
<dbReference type="SUPFAM" id="SSF55729">
    <property type="entry name" value="Acyl-CoA N-acyltransferases (Nat)"/>
    <property type="match status" value="1"/>
</dbReference>
<dbReference type="EC" id="2.3.1.48" evidence="3 9"/>
<dbReference type="InterPro" id="IPR037113">
    <property type="entry name" value="Hat1_N_sf"/>
</dbReference>
<evidence type="ECO:0000256" key="7">
    <source>
        <dbReference type="ARBA" id="ARBA00023315"/>
    </source>
</evidence>
<dbReference type="Pfam" id="PF21184">
    <property type="entry name" value="HAT1_C_fung"/>
    <property type="match status" value="1"/>
</dbReference>
<dbReference type="Gene3D" id="3.40.630.30">
    <property type="match status" value="1"/>
</dbReference>
<dbReference type="InterPro" id="IPR019467">
    <property type="entry name" value="Hat1_N"/>
</dbReference>
<evidence type="ECO:0000259" key="10">
    <source>
        <dbReference type="Pfam" id="PF10394"/>
    </source>
</evidence>
<name>A0ABP0EDH0_9ASCO</name>
<dbReference type="PANTHER" id="PTHR12046">
    <property type="entry name" value="HISTONE ACETYLTRANSFERASE TYPE B CATALYTIC SUBUNIT"/>
    <property type="match status" value="1"/>
</dbReference>
<evidence type="ECO:0000256" key="6">
    <source>
        <dbReference type="ARBA" id="ARBA00023242"/>
    </source>
</evidence>
<organism evidence="11 12">
    <name type="scientific">[Candida] anglica</name>
    <dbReference type="NCBI Taxonomy" id="148631"/>
    <lineage>
        <taxon>Eukaryota</taxon>
        <taxon>Fungi</taxon>
        <taxon>Dikarya</taxon>
        <taxon>Ascomycota</taxon>
        <taxon>Saccharomycotina</taxon>
        <taxon>Pichiomycetes</taxon>
        <taxon>Debaryomycetaceae</taxon>
        <taxon>Kurtzmaniella</taxon>
    </lineage>
</organism>